<gene>
    <name evidence="2" type="ORF">ACFQRI_26180</name>
</gene>
<dbReference type="RefSeq" id="WP_380673170.1">
    <property type="nucleotide sequence ID" value="NZ_JBHTCJ010000021.1"/>
</dbReference>
<dbReference type="EMBL" id="JBHTCJ010000021">
    <property type="protein sequence ID" value="MFC7344914.1"/>
    <property type="molecule type" value="Genomic_DNA"/>
</dbReference>
<organism evidence="2 3">
    <name type="scientific">Saccharopolyspora griseoalba</name>
    <dbReference type="NCBI Taxonomy" id="1431848"/>
    <lineage>
        <taxon>Bacteria</taxon>
        <taxon>Bacillati</taxon>
        <taxon>Actinomycetota</taxon>
        <taxon>Actinomycetes</taxon>
        <taxon>Pseudonocardiales</taxon>
        <taxon>Pseudonocardiaceae</taxon>
        <taxon>Saccharopolyspora</taxon>
    </lineage>
</organism>
<evidence type="ECO:0000256" key="1">
    <source>
        <dbReference type="SAM" id="MobiDB-lite"/>
    </source>
</evidence>
<sequence>MSPIRTASRQATTLRTLTGWPLRSPTHALLTAAGMLAAAVLIGLLLQPANNPSPPPAAPPPSTPPPEPTKLSPAYDPALTDESAVRDLADRAAEAWTRHPPGMPSEAFAAQFNDLALPEYQAQLRTIAPDNIREATVTGPAQITDLSGGLAQARVPALRASGERVDLTIEVQRMPQGWRVNRITAAPGGR</sequence>
<accession>A0ABW2LUL6</accession>
<name>A0ABW2LUL6_9PSEU</name>
<protein>
    <submittedName>
        <fullName evidence="2">Uncharacterized protein</fullName>
    </submittedName>
</protein>
<proteinExistence type="predicted"/>
<comment type="caution">
    <text evidence="2">The sequence shown here is derived from an EMBL/GenBank/DDBJ whole genome shotgun (WGS) entry which is preliminary data.</text>
</comment>
<reference evidence="3" key="1">
    <citation type="journal article" date="2019" name="Int. J. Syst. Evol. Microbiol.">
        <title>The Global Catalogue of Microorganisms (GCM) 10K type strain sequencing project: providing services to taxonomists for standard genome sequencing and annotation.</title>
        <authorList>
            <consortium name="The Broad Institute Genomics Platform"/>
            <consortium name="The Broad Institute Genome Sequencing Center for Infectious Disease"/>
            <person name="Wu L."/>
            <person name="Ma J."/>
        </authorList>
    </citation>
    <scope>NUCLEOTIDE SEQUENCE [LARGE SCALE GENOMIC DNA]</scope>
    <source>
        <strain evidence="3">WLHS5</strain>
    </source>
</reference>
<feature type="region of interest" description="Disordered" evidence="1">
    <location>
        <begin position="51"/>
        <end position="76"/>
    </location>
</feature>
<evidence type="ECO:0000313" key="2">
    <source>
        <dbReference type="EMBL" id="MFC7344914.1"/>
    </source>
</evidence>
<feature type="compositionally biased region" description="Pro residues" evidence="1">
    <location>
        <begin position="51"/>
        <end position="68"/>
    </location>
</feature>
<evidence type="ECO:0000313" key="3">
    <source>
        <dbReference type="Proteomes" id="UP001596504"/>
    </source>
</evidence>
<dbReference type="Proteomes" id="UP001596504">
    <property type="component" value="Unassembled WGS sequence"/>
</dbReference>
<keyword evidence="3" id="KW-1185">Reference proteome</keyword>